<dbReference type="Proteomes" id="UP000760545">
    <property type="component" value="Unassembled WGS sequence"/>
</dbReference>
<evidence type="ECO:0008006" key="4">
    <source>
        <dbReference type="Google" id="ProtNLM"/>
    </source>
</evidence>
<feature type="chain" id="PRO_5046246403" description="Lipocalin-like domain-containing protein" evidence="1">
    <location>
        <begin position="26"/>
        <end position="149"/>
    </location>
</feature>
<keyword evidence="3" id="KW-1185">Reference proteome</keyword>
<evidence type="ECO:0000313" key="2">
    <source>
        <dbReference type="EMBL" id="NJX15962.1"/>
    </source>
</evidence>
<proteinExistence type="predicted"/>
<evidence type="ECO:0000313" key="3">
    <source>
        <dbReference type="Proteomes" id="UP000760545"/>
    </source>
</evidence>
<keyword evidence="1" id="KW-0732">Signal</keyword>
<gene>
    <name evidence="2" type="ORF">HC176_10725</name>
</gene>
<accession>A0ABX1DC74</accession>
<evidence type="ECO:0000256" key="1">
    <source>
        <dbReference type="SAM" id="SignalP"/>
    </source>
</evidence>
<comment type="caution">
    <text evidence="2">The sequence shown here is derived from an EMBL/GenBank/DDBJ whole genome shotgun (WGS) entry which is preliminary data.</text>
</comment>
<name>A0ABX1DC74_9FLAO</name>
<protein>
    <recommendedName>
        <fullName evidence="4">Lipocalin-like domain-containing protein</fullName>
    </recommendedName>
</protein>
<organism evidence="2 3">
    <name type="scientific">Tamlana crocina</name>
    <dbReference type="NCBI Taxonomy" id="393006"/>
    <lineage>
        <taxon>Bacteria</taxon>
        <taxon>Pseudomonadati</taxon>
        <taxon>Bacteroidota</taxon>
        <taxon>Flavobacteriia</taxon>
        <taxon>Flavobacteriales</taxon>
        <taxon>Flavobacteriaceae</taxon>
        <taxon>Tamlana</taxon>
    </lineage>
</organism>
<dbReference type="EMBL" id="JAAVJS010000013">
    <property type="protein sequence ID" value="NJX15962.1"/>
    <property type="molecule type" value="Genomic_DNA"/>
</dbReference>
<reference evidence="2 3" key="1">
    <citation type="submission" date="2020-03" db="EMBL/GenBank/DDBJ databases">
        <title>Tamlana sp. nov, isolated from XXX.</title>
        <authorList>
            <person name="Cao W.R."/>
        </authorList>
    </citation>
    <scope>NUCLEOTIDE SEQUENCE [LARGE SCALE GENOMIC DNA]</scope>
    <source>
        <strain evidence="2 3">HST1-43</strain>
    </source>
</reference>
<dbReference type="RefSeq" id="WP_167918200.1">
    <property type="nucleotide sequence ID" value="NZ_JAAVJS010000013.1"/>
</dbReference>
<feature type="signal peptide" evidence="1">
    <location>
        <begin position="1"/>
        <end position="25"/>
    </location>
</feature>
<sequence>MKKSLKTILLAIVMLLCFVNMTCESDDDSSGYMGDCDQNTVVDSDTYKNLETDHFTIINAEITGDCLNLEIGASGCDGSTWRFSLVDSGAVAESFPEQRYLKLQLLNEELCLAYFTKTISFDLMPVRVSGSNEIILHVEGLETSLNYKY</sequence>